<dbReference type="RefSeq" id="WP_007208638.1">
    <property type="nucleotide sequence ID" value="NZ_GL622241.1"/>
</dbReference>
<dbReference type="InterPro" id="IPR044927">
    <property type="entry name" value="Endonuclea_NS_2"/>
</dbReference>
<comment type="caution">
    <text evidence="2">The sequence shown here is derived from an EMBL/GenBank/DDBJ whole genome shotgun (WGS) entry which is preliminary data.</text>
</comment>
<dbReference type="STRING" id="888064.HMPREF9088_1625"/>
<proteinExistence type="predicted"/>
<dbReference type="HOGENOM" id="CLU_054350_4_1_9"/>
<protein>
    <recommendedName>
        <fullName evidence="1">Type VII secretion system protein EssD-like domain-containing protein</fullName>
    </recommendedName>
</protein>
<organism evidence="2 3">
    <name type="scientific">Enterococcus italicus (strain DSM 15952 / CCUG 50447 / LMG 22039 / TP 1.5)</name>
    <dbReference type="NCBI Taxonomy" id="888064"/>
    <lineage>
        <taxon>Bacteria</taxon>
        <taxon>Bacillati</taxon>
        <taxon>Bacillota</taxon>
        <taxon>Bacilli</taxon>
        <taxon>Lactobacillales</taxon>
        <taxon>Enterococcaceae</taxon>
        <taxon>Enterococcus</taxon>
    </lineage>
</organism>
<name>E6LGY5_ENTI1</name>
<reference evidence="2 3" key="1">
    <citation type="submission" date="2010-12" db="EMBL/GenBank/DDBJ databases">
        <authorList>
            <person name="Muzny D."/>
            <person name="Qin X."/>
            <person name="Deng J."/>
            <person name="Jiang H."/>
            <person name="Liu Y."/>
            <person name="Qu J."/>
            <person name="Song X.-Z."/>
            <person name="Zhang L."/>
            <person name="Thornton R."/>
            <person name="Coyle M."/>
            <person name="Francisco L."/>
            <person name="Jackson L."/>
            <person name="Javaid M."/>
            <person name="Korchina V."/>
            <person name="Kovar C."/>
            <person name="Mata R."/>
            <person name="Mathew T."/>
            <person name="Ngo R."/>
            <person name="Nguyen L."/>
            <person name="Nguyen N."/>
            <person name="Okwuonu G."/>
            <person name="Ongeri F."/>
            <person name="Pham C."/>
            <person name="Simmons D."/>
            <person name="Wilczek-Boney K."/>
            <person name="Hale W."/>
            <person name="Jakkamsetti A."/>
            <person name="Pham P."/>
            <person name="Ruth R."/>
            <person name="San Lucas F."/>
            <person name="Warren J."/>
            <person name="Zhang J."/>
            <person name="Zhao Z."/>
            <person name="Zhou C."/>
            <person name="Zhu D."/>
            <person name="Lee S."/>
            <person name="Bess C."/>
            <person name="Blankenburg K."/>
            <person name="Forbes L."/>
            <person name="Fu Q."/>
            <person name="Gubbala S."/>
            <person name="Hirani K."/>
            <person name="Jayaseelan J.C."/>
            <person name="Lara F."/>
            <person name="Munidasa M."/>
            <person name="Palculict T."/>
            <person name="Patil S."/>
            <person name="Pu L.-L."/>
            <person name="Saada N."/>
            <person name="Tang L."/>
            <person name="Weissenberger G."/>
            <person name="Zhu Y."/>
            <person name="Hemphill L."/>
            <person name="Shang Y."/>
            <person name="Youmans B."/>
            <person name="Ayvaz T."/>
            <person name="Ross M."/>
            <person name="Santibanez J."/>
            <person name="Aqrawi P."/>
            <person name="Gross S."/>
            <person name="Joshi V."/>
            <person name="Fowler G."/>
            <person name="Nazareth L."/>
            <person name="Reid J."/>
            <person name="Worley K."/>
            <person name="Petrosino J."/>
            <person name="Highlander S."/>
            <person name="Gibbs R."/>
        </authorList>
    </citation>
    <scope>NUCLEOTIDE SEQUENCE [LARGE SCALE GENOMIC DNA]</scope>
    <source>
        <strain evidence="3">DSM 15952 / CCUG 50447 / LMG 22039 / TP 1.5</strain>
    </source>
</reference>
<dbReference type="InterPro" id="IPR044929">
    <property type="entry name" value="DNA/RNA_non-sp_Endonuclease_sf"/>
</dbReference>
<gene>
    <name evidence="2" type="ORF">HMPREF9088_1625</name>
</gene>
<sequence length="252" mass="28780">MNQKQAKSNLKKGTYVAIGLLLFFISSGKIAYDNWSIDDAIQVADQVLSGEKLAKNYDHLVQLPDYDGTNQVVKLNNNQPYFDQADLSVEKKGWQTFSDLDQLNRVGVANALLHKSMMPTKERESISSIYPTGWKQKKISNQQMLYNRSHLIGFQFTGENTNARNLFTGTKALNQDQMTNYENAIAQYLRKTGNHVRYRVTPYFKGDELVARGVEMEAKSIEDDDIELNVFIYNIQPGYTIDYQTGYSTKTK</sequence>
<evidence type="ECO:0000313" key="3">
    <source>
        <dbReference type="Proteomes" id="UP000010296"/>
    </source>
</evidence>
<keyword evidence="3" id="KW-1185">Reference proteome</keyword>
<dbReference type="OrthoDB" id="9783680at2"/>
<accession>E6LGY5</accession>
<dbReference type="Pfam" id="PF13930">
    <property type="entry name" value="Endonuclea_NS_2"/>
    <property type="match status" value="1"/>
</dbReference>
<evidence type="ECO:0000259" key="1">
    <source>
        <dbReference type="Pfam" id="PF13930"/>
    </source>
</evidence>
<dbReference type="Gene3D" id="3.40.570.10">
    <property type="entry name" value="Extracellular Endonuclease, subunit A"/>
    <property type="match status" value="1"/>
</dbReference>
<evidence type="ECO:0000313" key="2">
    <source>
        <dbReference type="EMBL" id="EFU73509.1"/>
    </source>
</evidence>
<dbReference type="AlphaFoldDB" id="E6LGY5"/>
<dbReference type="PATRIC" id="fig|888064.11.peg.69"/>
<dbReference type="EMBL" id="AEPV01000066">
    <property type="protein sequence ID" value="EFU73509.1"/>
    <property type="molecule type" value="Genomic_DNA"/>
</dbReference>
<feature type="domain" description="Type VII secretion system protein EssD-like" evidence="1">
    <location>
        <begin position="90"/>
        <end position="220"/>
    </location>
</feature>
<dbReference type="eggNOG" id="COG2169">
    <property type="taxonomic scope" value="Bacteria"/>
</dbReference>
<dbReference type="Proteomes" id="UP000010296">
    <property type="component" value="Unassembled WGS sequence"/>
</dbReference>